<comment type="caution">
    <text evidence="1">The sequence shown here is derived from an EMBL/GenBank/DDBJ whole genome shotgun (WGS) entry which is preliminary data.</text>
</comment>
<name>A0A2P8FS30_9BACT</name>
<keyword evidence="2" id="KW-1185">Reference proteome</keyword>
<evidence type="ECO:0000313" key="1">
    <source>
        <dbReference type="EMBL" id="PSL24538.1"/>
    </source>
</evidence>
<gene>
    <name evidence="1" type="ORF">CLV42_115125</name>
</gene>
<dbReference type="EMBL" id="PYGK01000015">
    <property type="protein sequence ID" value="PSL24538.1"/>
    <property type="molecule type" value="Genomic_DNA"/>
</dbReference>
<proteinExistence type="predicted"/>
<reference evidence="1 2" key="1">
    <citation type="submission" date="2018-03" db="EMBL/GenBank/DDBJ databases">
        <title>Genomic Encyclopedia of Archaeal and Bacterial Type Strains, Phase II (KMG-II): from individual species to whole genera.</title>
        <authorList>
            <person name="Goeker M."/>
        </authorList>
    </citation>
    <scope>NUCLEOTIDE SEQUENCE [LARGE SCALE GENOMIC DNA]</scope>
    <source>
        <strain evidence="1 2">DSM 18107</strain>
    </source>
</reference>
<dbReference type="Proteomes" id="UP000240978">
    <property type="component" value="Unassembled WGS sequence"/>
</dbReference>
<sequence length="43" mass="4526">MRVIIPFDRLRGAALGATLGNGMAALKIEEVRGLPMNTNAVTS</sequence>
<evidence type="ECO:0000313" key="2">
    <source>
        <dbReference type="Proteomes" id="UP000240978"/>
    </source>
</evidence>
<accession>A0A2P8FS30</accession>
<protein>
    <submittedName>
        <fullName evidence="1">Uncharacterized protein</fullName>
    </submittedName>
</protein>
<organism evidence="1 2">
    <name type="scientific">Chitinophaga ginsengisoli</name>
    <dbReference type="NCBI Taxonomy" id="363837"/>
    <lineage>
        <taxon>Bacteria</taxon>
        <taxon>Pseudomonadati</taxon>
        <taxon>Bacteroidota</taxon>
        <taxon>Chitinophagia</taxon>
        <taxon>Chitinophagales</taxon>
        <taxon>Chitinophagaceae</taxon>
        <taxon>Chitinophaga</taxon>
    </lineage>
</organism>
<dbReference type="AlphaFoldDB" id="A0A2P8FS30"/>